<keyword evidence="1" id="KW-1133">Transmembrane helix</keyword>
<evidence type="ECO:0000256" key="1">
    <source>
        <dbReference type="SAM" id="Phobius"/>
    </source>
</evidence>
<name>A0A831XNF2_GEOME</name>
<keyword evidence="1" id="KW-0812">Transmembrane</keyword>
<evidence type="ECO:0000313" key="2">
    <source>
        <dbReference type="EMBL" id="HEN43648.1"/>
    </source>
</evidence>
<comment type="caution">
    <text evidence="2">The sequence shown here is derived from an EMBL/GenBank/DDBJ whole genome shotgun (WGS) entry which is preliminary data.</text>
</comment>
<protein>
    <recommendedName>
        <fullName evidence="3">TPR domain protein</fullName>
    </recommendedName>
</protein>
<accession>A0A831XNF2</accession>
<sequence>MVKPEKKTRRILAVLVSAILGTAAVYVVVTWPYNVVGWISYRMAGKPFPSRATELQQMKRFLEAKRKLNKKEYDAAFQELQYLRQNVATTFPFFKEIYLYLGYIHDIRGDLRGEESIYRDLEAKDKVFAHFLKGLYAIRHGRNVEGKQFLAEAVKLDNQFNRLGKYRRIALQALSTSESAQNK</sequence>
<feature type="transmembrane region" description="Helical" evidence="1">
    <location>
        <begin position="12"/>
        <end position="33"/>
    </location>
</feature>
<proteinExistence type="predicted"/>
<organism evidence="2">
    <name type="scientific">Geobacter metallireducens</name>
    <dbReference type="NCBI Taxonomy" id="28232"/>
    <lineage>
        <taxon>Bacteria</taxon>
        <taxon>Pseudomonadati</taxon>
        <taxon>Thermodesulfobacteriota</taxon>
        <taxon>Desulfuromonadia</taxon>
        <taxon>Geobacterales</taxon>
        <taxon>Geobacteraceae</taxon>
        <taxon>Geobacter</taxon>
    </lineage>
</organism>
<reference evidence="2" key="1">
    <citation type="journal article" date="2020" name="mSystems">
        <title>Genome- and Community-Level Interaction Insights into Carbon Utilization and Element Cycling Functions of Hydrothermarchaeota in Hydrothermal Sediment.</title>
        <authorList>
            <person name="Zhou Z."/>
            <person name="Liu Y."/>
            <person name="Xu W."/>
            <person name="Pan J."/>
            <person name="Luo Z.H."/>
            <person name="Li M."/>
        </authorList>
    </citation>
    <scope>NUCLEOTIDE SEQUENCE [LARGE SCALE GENOMIC DNA]</scope>
    <source>
        <strain evidence="2">SpSt-349</strain>
    </source>
</reference>
<keyword evidence="1" id="KW-0472">Membrane</keyword>
<dbReference type="EMBL" id="DSOV01000071">
    <property type="protein sequence ID" value="HEN43648.1"/>
    <property type="molecule type" value="Genomic_DNA"/>
</dbReference>
<gene>
    <name evidence="2" type="ORF">ENQ87_15005</name>
</gene>
<evidence type="ECO:0008006" key="3">
    <source>
        <dbReference type="Google" id="ProtNLM"/>
    </source>
</evidence>
<dbReference type="AlphaFoldDB" id="A0A831XNF2"/>